<dbReference type="PROSITE" id="PS50293">
    <property type="entry name" value="TPR_REGION"/>
    <property type="match status" value="2"/>
</dbReference>
<evidence type="ECO:0000313" key="12">
    <source>
        <dbReference type="Proteomes" id="UP000289152"/>
    </source>
</evidence>
<feature type="compositionally biased region" description="Polar residues" evidence="10">
    <location>
        <begin position="821"/>
        <end position="841"/>
    </location>
</feature>
<feature type="compositionally biased region" description="Polar residues" evidence="10">
    <location>
        <begin position="953"/>
        <end position="966"/>
    </location>
</feature>
<accession>A0A4Q1BJ34</accession>
<dbReference type="SUPFAM" id="SSF48452">
    <property type="entry name" value="TPR-like"/>
    <property type="match status" value="2"/>
</dbReference>
<dbReference type="InterPro" id="IPR011990">
    <property type="entry name" value="TPR-like_helical_dom_sf"/>
</dbReference>
<feature type="compositionally biased region" description="Basic and acidic residues" evidence="10">
    <location>
        <begin position="924"/>
        <end position="934"/>
    </location>
</feature>
<comment type="caution">
    <text evidence="11">The sequence shown here is derived from an EMBL/GenBank/DDBJ whole genome shotgun (WGS) entry which is preliminary data.</text>
</comment>
<feature type="compositionally biased region" description="Basic and acidic residues" evidence="10">
    <location>
        <begin position="1026"/>
        <end position="1035"/>
    </location>
</feature>
<keyword evidence="5" id="KW-0805">Transcription regulation</keyword>
<keyword evidence="12" id="KW-1185">Reference proteome</keyword>
<dbReference type="InterPro" id="IPR019734">
    <property type="entry name" value="TPR_rpt"/>
</dbReference>
<dbReference type="GO" id="GO:0031490">
    <property type="term" value="F:chromatin DNA binding"/>
    <property type="evidence" value="ECO:0007669"/>
    <property type="project" value="TreeGrafter"/>
</dbReference>
<dbReference type="FunFam" id="1.25.40.10:FF:000078">
    <property type="entry name" value="Transcriptional corepressor Cyc8"/>
    <property type="match status" value="1"/>
</dbReference>
<feature type="repeat" description="TPR" evidence="9">
    <location>
        <begin position="162"/>
        <end position="195"/>
    </location>
</feature>
<feature type="compositionally biased region" description="Low complexity" evidence="10">
    <location>
        <begin position="796"/>
        <end position="811"/>
    </location>
</feature>
<feature type="compositionally biased region" description="Basic and acidic residues" evidence="10">
    <location>
        <begin position="623"/>
        <end position="641"/>
    </location>
</feature>
<protein>
    <submittedName>
        <fullName evidence="11">Uncharacterized protein</fullName>
    </submittedName>
</protein>
<feature type="compositionally biased region" description="Basic and acidic residues" evidence="10">
    <location>
        <begin position="752"/>
        <end position="762"/>
    </location>
</feature>
<evidence type="ECO:0000256" key="6">
    <source>
        <dbReference type="ARBA" id="ARBA00023163"/>
    </source>
</evidence>
<reference evidence="11 12" key="1">
    <citation type="submission" date="2016-06" db="EMBL/GenBank/DDBJ databases">
        <title>Evolution of pathogenesis and genome organization in the Tremellales.</title>
        <authorList>
            <person name="Cuomo C."/>
            <person name="Litvintseva A."/>
            <person name="Heitman J."/>
            <person name="Chen Y."/>
            <person name="Sun S."/>
            <person name="Springer D."/>
            <person name="Dromer F."/>
            <person name="Young S."/>
            <person name="Zeng Q."/>
            <person name="Chapman S."/>
            <person name="Gujja S."/>
            <person name="Saif S."/>
            <person name="Birren B."/>
        </authorList>
    </citation>
    <scope>NUCLEOTIDE SEQUENCE [LARGE SCALE GENOMIC DNA]</scope>
    <source>
        <strain evidence="11 12">ATCC 28783</strain>
    </source>
</reference>
<feature type="compositionally biased region" description="Basic and acidic residues" evidence="10">
    <location>
        <begin position="650"/>
        <end position="666"/>
    </location>
</feature>
<dbReference type="Gene3D" id="1.25.40.10">
    <property type="entry name" value="Tetratricopeptide repeat domain"/>
    <property type="match status" value="2"/>
</dbReference>
<keyword evidence="4 9" id="KW-0802">TPR repeat</keyword>
<dbReference type="SMART" id="SM00028">
    <property type="entry name" value="TPR"/>
    <property type="match status" value="10"/>
</dbReference>
<dbReference type="AlphaFoldDB" id="A0A4Q1BJ34"/>
<evidence type="ECO:0000256" key="5">
    <source>
        <dbReference type="ARBA" id="ARBA00023015"/>
    </source>
</evidence>
<feature type="compositionally biased region" description="Polar residues" evidence="10">
    <location>
        <begin position="873"/>
        <end position="885"/>
    </location>
</feature>
<dbReference type="FunFam" id="1.25.40.10:FF:000403">
    <property type="entry name" value="General transcriptional repressor, putative"/>
    <property type="match status" value="1"/>
</dbReference>
<keyword evidence="6" id="KW-0804">Transcription</keyword>
<feature type="repeat" description="TPR" evidence="9">
    <location>
        <begin position="378"/>
        <end position="411"/>
    </location>
</feature>
<dbReference type="Proteomes" id="UP000289152">
    <property type="component" value="Unassembled WGS sequence"/>
</dbReference>
<feature type="compositionally biased region" description="Basic and acidic residues" evidence="10">
    <location>
        <begin position="967"/>
        <end position="995"/>
    </location>
</feature>
<evidence type="ECO:0000256" key="1">
    <source>
        <dbReference type="ARBA" id="ARBA00004123"/>
    </source>
</evidence>
<dbReference type="GO" id="GO:0005634">
    <property type="term" value="C:nucleus"/>
    <property type="evidence" value="ECO:0007669"/>
    <property type="project" value="UniProtKB-SubCell"/>
</dbReference>
<dbReference type="PROSITE" id="PS50005">
    <property type="entry name" value="TPR"/>
    <property type="match status" value="7"/>
</dbReference>
<evidence type="ECO:0000256" key="4">
    <source>
        <dbReference type="ARBA" id="ARBA00022803"/>
    </source>
</evidence>
<feature type="compositionally biased region" description="Basic and acidic residues" evidence="10">
    <location>
        <begin position="781"/>
        <end position="795"/>
    </location>
</feature>
<proteinExistence type="inferred from homology"/>
<evidence type="ECO:0000313" key="11">
    <source>
        <dbReference type="EMBL" id="RXK37650.1"/>
    </source>
</evidence>
<keyword evidence="7" id="KW-0539">Nucleus</keyword>
<feature type="compositionally biased region" description="Basic and acidic residues" evidence="10">
    <location>
        <begin position="1042"/>
        <end position="1063"/>
    </location>
</feature>
<feature type="repeat" description="TPR" evidence="9">
    <location>
        <begin position="128"/>
        <end position="161"/>
    </location>
</feature>
<dbReference type="PANTHER" id="PTHR14017">
    <property type="entry name" value="LYSINE-SPECIFIC DEMETHYLASE"/>
    <property type="match status" value="1"/>
</dbReference>
<dbReference type="OrthoDB" id="418911at2759"/>
<dbReference type="Pfam" id="PF13181">
    <property type="entry name" value="TPR_8"/>
    <property type="match status" value="3"/>
</dbReference>
<dbReference type="GO" id="GO:0000978">
    <property type="term" value="F:RNA polymerase II cis-regulatory region sequence-specific DNA binding"/>
    <property type="evidence" value="ECO:0007669"/>
    <property type="project" value="TreeGrafter"/>
</dbReference>
<sequence length="1063" mass="117202">MSSLVANIHPLARLTFSAMTDARMSRPHHHHPQPSYGHSAGPTYSAPPPGAHPSYQHHSSRHVPNGPSGPAVGHPGQMIAGPSEVAPPNAVSNGHARGTPVPSGISAVARAGKEKQESIFAQLAIANENTWTLIGAVAEQMRDENRALSAFENAIRHNPNSISALNAAASIHRSRDNFDKAIEYFERILNIKQDNGEVWGSMGHCLLMKDDLPKAYTAYQQALYHLSNPKEPKLWYGIGILYDRYGSFEHAEEAFSSVLKMDPNFDKANEIYFRLGIIYKHQRKYQASLDCFRYILNNPPRPLTTYDIWFQLGHVYEQDRDYEAARDAYMRVLSQQPDHAKVLQQLGWLYHQPGAPFADQEKAVEYLTKSLETENTDAQSWYLLGRAFMSGQRYNKAYEAYQQAVYRDGRNPTFWCSIGVLYYQINQYRDALDAYSRAIRLNPFISEVWYNLGSLYESCNNQITDAIDAYTRATDLDPNNTAIKQRLQMLHNVGNNNGPLPPAPGPVDVHPSAYSAAPAQNLPTQGSPAVSPRPGQHDIRGDGPIPSARDLAPPETRAHSPPLFRGGAVPPPLNHVDESRGAMSRHAPLAPIEVDRSETPRERDIREGPASGGGTRFDPGSEMSHRRAESPTSPRRREVYHGHPAHPSVSHKDREREEKEWRERSRGPQMGAVMDPRGPSPRLQERGPPSHGPRHPSPRISEYGRPPAFPEQPYGYYDNRAPPPGPGPFEPQRRYDEASNGQPGPGHRHASASRDLRPDDLRAPSPALSMSSKAGSKRKAGQTDERSKRTRDDKTPGSGKKAGPGSAKQSGFRGGMEETSPRPTNASSPAGSMSSTHQQTPRHPAPPSRTIDEDYDEGAADALMTLHGDRPSINGTSRSVSTSPIASLLQGNGKRPDPPSPAEANLSHKRPKADINLPGSSPARVEKEKEKRMVIEVLNTPRISSPMPGPWPVSTSVPGVISQSVTPRDEKEASVVKSPSVKDDKRREDEMEKTTSAKSSPVKETSRSPTRARISGERGTPPVLTAEKEEGKDEDVVMEETAEPRPIEEVKAGEDEETKKAEE</sequence>
<comment type="subcellular location">
    <subcellularLocation>
        <location evidence="1">Nucleus</location>
    </subcellularLocation>
</comment>
<evidence type="ECO:0000256" key="8">
    <source>
        <dbReference type="ARBA" id="ARBA00061082"/>
    </source>
</evidence>
<feature type="repeat" description="TPR" evidence="9">
    <location>
        <begin position="306"/>
        <end position="339"/>
    </location>
</feature>
<gene>
    <name evidence="11" type="ORF">M231_05062</name>
</gene>
<dbReference type="PANTHER" id="PTHR14017:SF1">
    <property type="entry name" value="LD02225P"/>
    <property type="match status" value="1"/>
</dbReference>
<evidence type="ECO:0000256" key="7">
    <source>
        <dbReference type="ARBA" id="ARBA00023242"/>
    </source>
</evidence>
<evidence type="ECO:0000256" key="3">
    <source>
        <dbReference type="ARBA" id="ARBA00022737"/>
    </source>
</evidence>
<dbReference type="Pfam" id="PF13432">
    <property type="entry name" value="TPR_16"/>
    <property type="match status" value="2"/>
</dbReference>
<evidence type="ECO:0000256" key="10">
    <source>
        <dbReference type="SAM" id="MobiDB-lite"/>
    </source>
</evidence>
<feature type="region of interest" description="Disordered" evidence="10">
    <location>
        <begin position="492"/>
        <end position="1063"/>
    </location>
</feature>
<dbReference type="InParanoid" id="A0A4Q1BJ34"/>
<feature type="repeat" description="TPR" evidence="9">
    <location>
        <begin position="232"/>
        <end position="265"/>
    </location>
</feature>
<feature type="compositionally biased region" description="Polar residues" evidence="10">
    <location>
        <begin position="996"/>
        <end position="1009"/>
    </location>
</feature>
<organism evidence="11 12">
    <name type="scientific">Tremella mesenterica</name>
    <name type="common">Jelly fungus</name>
    <dbReference type="NCBI Taxonomy" id="5217"/>
    <lineage>
        <taxon>Eukaryota</taxon>
        <taxon>Fungi</taxon>
        <taxon>Dikarya</taxon>
        <taxon>Basidiomycota</taxon>
        <taxon>Agaricomycotina</taxon>
        <taxon>Tremellomycetes</taxon>
        <taxon>Tremellales</taxon>
        <taxon>Tremellaceae</taxon>
        <taxon>Tremella</taxon>
    </lineage>
</organism>
<feature type="repeat" description="TPR" evidence="9">
    <location>
        <begin position="269"/>
        <end position="302"/>
    </location>
</feature>
<keyword evidence="3" id="KW-0677">Repeat</keyword>
<evidence type="ECO:0000256" key="2">
    <source>
        <dbReference type="ARBA" id="ARBA00022491"/>
    </source>
</evidence>
<keyword evidence="2" id="KW-0678">Repressor</keyword>
<dbReference type="VEuPathDB" id="FungiDB:TREMEDRAFT_74309"/>
<feature type="region of interest" description="Disordered" evidence="10">
    <location>
        <begin position="22"/>
        <end position="103"/>
    </location>
</feature>
<dbReference type="STRING" id="5217.A0A4Q1BJ34"/>
<dbReference type="GO" id="GO:0000122">
    <property type="term" value="P:negative regulation of transcription by RNA polymerase II"/>
    <property type="evidence" value="ECO:0007669"/>
    <property type="project" value="TreeGrafter"/>
</dbReference>
<evidence type="ECO:0000256" key="9">
    <source>
        <dbReference type="PROSITE-ProRule" id="PRU00339"/>
    </source>
</evidence>
<comment type="similarity">
    <text evidence="8">Belongs to the CYC8/SSN6 family.</text>
</comment>
<name>A0A4Q1BJ34_TREME</name>
<dbReference type="EMBL" id="SDIL01000063">
    <property type="protein sequence ID" value="RXK37650.1"/>
    <property type="molecule type" value="Genomic_DNA"/>
</dbReference>
<feature type="repeat" description="TPR" evidence="9">
    <location>
        <begin position="412"/>
        <end position="445"/>
    </location>
</feature>
<dbReference type="GO" id="GO:0017053">
    <property type="term" value="C:transcription repressor complex"/>
    <property type="evidence" value="ECO:0007669"/>
    <property type="project" value="TreeGrafter"/>
</dbReference>
<dbReference type="InterPro" id="IPR051630">
    <property type="entry name" value="Corepressor-Demethylase"/>
</dbReference>
<feature type="compositionally biased region" description="Basic and acidic residues" evidence="10">
    <location>
        <begin position="593"/>
        <end position="607"/>
    </location>
</feature>